<accession>A0A0P6XR11</accession>
<dbReference type="InterPro" id="IPR011991">
    <property type="entry name" value="ArsR-like_HTH"/>
</dbReference>
<keyword evidence="6" id="KW-1185">Reference proteome</keyword>
<dbReference type="InterPro" id="IPR036388">
    <property type="entry name" value="WH-like_DNA-bd_sf"/>
</dbReference>
<feature type="domain" description="HTH arsR-type" evidence="4">
    <location>
        <begin position="254"/>
        <end position="349"/>
    </location>
</feature>
<protein>
    <recommendedName>
        <fullName evidence="4">HTH arsR-type domain-containing protein</fullName>
    </recommendedName>
</protein>
<dbReference type="Proteomes" id="UP000050514">
    <property type="component" value="Unassembled WGS sequence"/>
</dbReference>
<dbReference type="PRINTS" id="PR00778">
    <property type="entry name" value="HTHARSR"/>
</dbReference>
<evidence type="ECO:0000313" key="5">
    <source>
        <dbReference type="EMBL" id="KPL79265.1"/>
    </source>
</evidence>
<dbReference type="SMART" id="SM00418">
    <property type="entry name" value="HTH_ARSR"/>
    <property type="match status" value="1"/>
</dbReference>
<dbReference type="PANTHER" id="PTHR33154">
    <property type="entry name" value="TRANSCRIPTIONAL REGULATOR, ARSR FAMILY"/>
    <property type="match status" value="1"/>
</dbReference>
<sequence>MPEITFETATAYDFFISLIVLHNPADFGLRPSWAAGVRSRLPAAQREFFERSLPFLGVPLGWLHDLPLPRKDADSVLNALAQIPAAERLPRLTFTAELRPEVRNALLEIAATGRATPAMRALLKAELDNKRHLPPPATLEYWIEAWSNPAAFGEVWLEALRAYHNLYFREEESRLQTPLENGTQQATRLLNELPLPQVIETLTRGVSIAEIQQIRHLTLIPSYWSTPFIFFQRLDGERALLVFGCRPAHLSLAGGGAVPLALVDTFKALGDPTRLRILRFLAQQPLTPAALAGRLRLRAPTVIHHLNALRRAGLVHIRLDADGERRYDLRREGLDEALTTLHNFLDTSEES</sequence>
<evidence type="ECO:0000256" key="3">
    <source>
        <dbReference type="ARBA" id="ARBA00023163"/>
    </source>
</evidence>
<dbReference type="STRING" id="360411.AC812_00100"/>
<dbReference type="InterPro" id="IPR001845">
    <property type="entry name" value="HTH_ArsR_DNA-bd_dom"/>
</dbReference>
<keyword evidence="3" id="KW-0804">Transcription</keyword>
<dbReference type="CDD" id="cd00090">
    <property type="entry name" value="HTH_ARSR"/>
    <property type="match status" value="1"/>
</dbReference>
<proteinExistence type="predicted"/>
<organism evidence="5 6">
    <name type="scientific">Bellilinea caldifistulae</name>
    <dbReference type="NCBI Taxonomy" id="360411"/>
    <lineage>
        <taxon>Bacteria</taxon>
        <taxon>Bacillati</taxon>
        <taxon>Chloroflexota</taxon>
        <taxon>Anaerolineae</taxon>
        <taxon>Anaerolineales</taxon>
        <taxon>Anaerolineaceae</taxon>
        <taxon>Bellilinea</taxon>
    </lineage>
</organism>
<dbReference type="NCBIfam" id="NF033788">
    <property type="entry name" value="HTH_metalloreg"/>
    <property type="match status" value="1"/>
</dbReference>
<dbReference type="OrthoDB" id="142007at2"/>
<dbReference type="InterPro" id="IPR036390">
    <property type="entry name" value="WH_DNA-bd_sf"/>
</dbReference>
<dbReference type="PANTHER" id="PTHR33154:SF33">
    <property type="entry name" value="TRANSCRIPTIONAL REPRESSOR SDPR"/>
    <property type="match status" value="1"/>
</dbReference>
<dbReference type="EMBL" id="LGHJ01000001">
    <property type="protein sequence ID" value="KPL79265.1"/>
    <property type="molecule type" value="Genomic_DNA"/>
</dbReference>
<dbReference type="Pfam" id="PF01022">
    <property type="entry name" value="HTH_5"/>
    <property type="match status" value="1"/>
</dbReference>
<dbReference type="AlphaFoldDB" id="A0A0P6XR11"/>
<keyword evidence="1" id="KW-0805">Transcription regulation</keyword>
<evidence type="ECO:0000259" key="4">
    <source>
        <dbReference type="PROSITE" id="PS50987"/>
    </source>
</evidence>
<evidence type="ECO:0000313" key="6">
    <source>
        <dbReference type="Proteomes" id="UP000050514"/>
    </source>
</evidence>
<evidence type="ECO:0000256" key="1">
    <source>
        <dbReference type="ARBA" id="ARBA00023015"/>
    </source>
</evidence>
<keyword evidence="2" id="KW-0238">DNA-binding</keyword>
<reference evidence="5 6" key="1">
    <citation type="submission" date="2015-07" db="EMBL/GenBank/DDBJ databases">
        <title>Draft genome of Bellilinea caldifistulae DSM 17877.</title>
        <authorList>
            <person name="Hemp J."/>
            <person name="Ward L.M."/>
            <person name="Pace L.A."/>
            <person name="Fischer W.W."/>
        </authorList>
    </citation>
    <scope>NUCLEOTIDE SEQUENCE [LARGE SCALE GENOMIC DNA]</scope>
    <source>
        <strain evidence="5 6">GOMI-1</strain>
    </source>
</reference>
<dbReference type="RefSeq" id="WP_061912934.1">
    <property type="nucleotide sequence ID" value="NZ_DF967971.1"/>
</dbReference>
<name>A0A0P6XR11_9CHLR</name>
<dbReference type="PROSITE" id="PS50987">
    <property type="entry name" value="HTH_ARSR_2"/>
    <property type="match status" value="1"/>
</dbReference>
<gene>
    <name evidence="5" type="ORF">AC812_00100</name>
</gene>
<dbReference type="GO" id="GO:0003700">
    <property type="term" value="F:DNA-binding transcription factor activity"/>
    <property type="evidence" value="ECO:0007669"/>
    <property type="project" value="InterPro"/>
</dbReference>
<evidence type="ECO:0000256" key="2">
    <source>
        <dbReference type="ARBA" id="ARBA00023125"/>
    </source>
</evidence>
<comment type="caution">
    <text evidence="5">The sequence shown here is derived from an EMBL/GenBank/DDBJ whole genome shotgun (WGS) entry which is preliminary data.</text>
</comment>
<dbReference type="Gene3D" id="1.10.10.10">
    <property type="entry name" value="Winged helix-like DNA-binding domain superfamily/Winged helix DNA-binding domain"/>
    <property type="match status" value="1"/>
</dbReference>
<dbReference type="InterPro" id="IPR051081">
    <property type="entry name" value="HTH_MetalResp_TranReg"/>
</dbReference>
<dbReference type="GO" id="GO:0003677">
    <property type="term" value="F:DNA binding"/>
    <property type="evidence" value="ECO:0007669"/>
    <property type="project" value="UniProtKB-KW"/>
</dbReference>
<dbReference type="SUPFAM" id="SSF46785">
    <property type="entry name" value="Winged helix' DNA-binding domain"/>
    <property type="match status" value="1"/>
</dbReference>